<keyword evidence="3" id="KW-0809">Transit peptide</keyword>
<evidence type="ECO:0000256" key="5">
    <source>
        <dbReference type="ARBA" id="ARBA00023128"/>
    </source>
</evidence>
<dbReference type="GO" id="GO:0006412">
    <property type="term" value="P:translation"/>
    <property type="evidence" value="ECO:0007669"/>
    <property type="project" value="InterPro"/>
</dbReference>
<sequence>MAALVRLLPKLAIANVNVLKRTCEVKICPIIETSFHQCRRITNLIDYRLFYPEFLPNPDMSRRHKVREKLERMDMLKRRTVLEIPEFYVGSILAVTVSDPNAPGKKSRFVGICIQRGEHGLRAFFILRNRIDGHGVELKYDLYNPTIQTIEVLKLEKRLDDDLTYLRDALPEYYTIPFDLEPIPHPKGTPVPLNPIKVKLKPRPWDARYERMDLQGVQDLGLPERFYKRAKQLATPWEKYDLMKQYRTHIHEEDQMEIFSEVDEHHQQMVDTRRTARKQRVIERPKKTA</sequence>
<dbReference type="EMBL" id="JH431669">
    <property type="status" value="NOT_ANNOTATED_CDS"/>
    <property type="molecule type" value="Genomic_DNA"/>
</dbReference>
<dbReference type="Pfam" id="PF01245">
    <property type="entry name" value="Ribosomal_L19"/>
    <property type="match status" value="1"/>
</dbReference>
<organism evidence="10 11">
    <name type="scientific">Strigamia maritima</name>
    <name type="common">European centipede</name>
    <name type="synonym">Geophilus maritimus</name>
    <dbReference type="NCBI Taxonomy" id="126957"/>
    <lineage>
        <taxon>Eukaryota</taxon>
        <taxon>Metazoa</taxon>
        <taxon>Ecdysozoa</taxon>
        <taxon>Arthropoda</taxon>
        <taxon>Myriapoda</taxon>
        <taxon>Chilopoda</taxon>
        <taxon>Pleurostigmophora</taxon>
        <taxon>Geophilomorpha</taxon>
        <taxon>Linotaeniidae</taxon>
        <taxon>Strigamia</taxon>
    </lineage>
</organism>
<evidence type="ECO:0000313" key="10">
    <source>
        <dbReference type="EnsemblMetazoa" id="SMAR006120-PA"/>
    </source>
</evidence>
<reference evidence="11" key="1">
    <citation type="submission" date="2011-05" db="EMBL/GenBank/DDBJ databases">
        <authorList>
            <person name="Richards S.R."/>
            <person name="Qu J."/>
            <person name="Jiang H."/>
            <person name="Jhangiani S.N."/>
            <person name="Agravi P."/>
            <person name="Goodspeed R."/>
            <person name="Gross S."/>
            <person name="Mandapat C."/>
            <person name="Jackson L."/>
            <person name="Mathew T."/>
            <person name="Pu L."/>
            <person name="Thornton R."/>
            <person name="Saada N."/>
            <person name="Wilczek-Boney K.B."/>
            <person name="Lee S."/>
            <person name="Kovar C."/>
            <person name="Wu Y."/>
            <person name="Scherer S.E."/>
            <person name="Worley K.C."/>
            <person name="Muzny D.M."/>
            <person name="Gibbs R."/>
        </authorList>
    </citation>
    <scope>NUCLEOTIDE SEQUENCE</scope>
    <source>
        <strain evidence="11">Brora</strain>
    </source>
</reference>
<accession>T1IY20</accession>
<evidence type="ECO:0000313" key="11">
    <source>
        <dbReference type="Proteomes" id="UP000014500"/>
    </source>
</evidence>
<keyword evidence="5" id="KW-0496">Mitochondrion</keyword>
<evidence type="ECO:0000256" key="8">
    <source>
        <dbReference type="ARBA" id="ARBA00035359"/>
    </source>
</evidence>
<evidence type="ECO:0000256" key="2">
    <source>
        <dbReference type="ARBA" id="ARBA00005781"/>
    </source>
</evidence>
<evidence type="ECO:0000256" key="9">
    <source>
        <dbReference type="SAM" id="MobiDB-lite"/>
    </source>
</evidence>
<protein>
    <recommendedName>
        <fullName evidence="7">Large ribosomal subunit protein bL19m</fullName>
    </recommendedName>
    <alternativeName>
        <fullName evidence="8">39S ribosomal protein L19, mitochondrial</fullName>
    </alternativeName>
</protein>
<dbReference type="GO" id="GO:0003735">
    <property type="term" value="F:structural constituent of ribosome"/>
    <property type="evidence" value="ECO:0007669"/>
    <property type="project" value="InterPro"/>
</dbReference>
<reference evidence="10" key="2">
    <citation type="submission" date="2015-02" db="UniProtKB">
        <authorList>
            <consortium name="EnsemblMetazoa"/>
        </authorList>
    </citation>
    <scope>IDENTIFICATION</scope>
</reference>
<evidence type="ECO:0000256" key="1">
    <source>
        <dbReference type="ARBA" id="ARBA00004173"/>
    </source>
</evidence>
<keyword evidence="11" id="KW-1185">Reference proteome</keyword>
<dbReference type="PhylomeDB" id="T1IY20"/>
<name>T1IY20_STRMM</name>
<comment type="subcellular location">
    <subcellularLocation>
        <location evidence="1">Mitochondrion</location>
    </subcellularLocation>
</comment>
<evidence type="ECO:0000256" key="4">
    <source>
        <dbReference type="ARBA" id="ARBA00022980"/>
    </source>
</evidence>
<dbReference type="InterPro" id="IPR008991">
    <property type="entry name" value="Translation_prot_SH3-like_sf"/>
</dbReference>
<evidence type="ECO:0000256" key="6">
    <source>
        <dbReference type="ARBA" id="ARBA00023274"/>
    </source>
</evidence>
<dbReference type="EnsemblMetazoa" id="SMAR006120-RA">
    <property type="protein sequence ID" value="SMAR006120-PA"/>
    <property type="gene ID" value="SMAR006120"/>
</dbReference>
<dbReference type="OMA" id="IHEIQVV"/>
<dbReference type="InterPro" id="IPR038657">
    <property type="entry name" value="Ribosomal_bL19_sf"/>
</dbReference>
<keyword evidence="6" id="KW-0687">Ribonucleoprotein</keyword>
<dbReference type="InterPro" id="IPR001857">
    <property type="entry name" value="Ribosomal_bL19"/>
</dbReference>
<dbReference type="PANTHER" id="PTHR15680:SF9">
    <property type="entry name" value="LARGE RIBOSOMAL SUBUNIT PROTEIN BL19M"/>
    <property type="match status" value="1"/>
</dbReference>
<evidence type="ECO:0000256" key="7">
    <source>
        <dbReference type="ARBA" id="ARBA00035288"/>
    </source>
</evidence>
<dbReference type="eggNOG" id="KOG1698">
    <property type="taxonomic scope" value="Eukaryota"/>
</dbReference>
<dbReference type="STRING" id="126957.T1IY20"/>
<dbReference type="HOGENOM" id="CLU_076988_0_0_1"/>
<dbReference type="AlphaFoldDB" id="T1IY20"/>
<dbReference type="FunFam" id="2.30.30.790:FF:000002">
    <property type="entry name" value="39S ribosomal protein L19, mitochondrial"/>
    <property type="match status" value="1"/>
</dbReference>
<evidence type="ECO:0000256" key="3">
    <source>
        <dbReference type="ARBA" id="ARBA00022946"/>
    </source>
</evidence>
<dbReference type="GO" id="GO:0005762">
    <property type="term" value="C:mitochondrial large ribosomal subunit"/>
    <property type="evidence" value="ECO:0007669"/>
    <property type="project" value="TreeGrafter"/>
</dbReference>
<comment type="similarity">
    <text evidence="2">Belongs to the bacterial ribosomal protein bL19 family.</text>
</comment>
<dbReference type="Gene3D" id="2.30.30.790">
    <property type="match status" value="1"/>
</dbReference>
<dbReference type="Proteomes" id="UP000014500">
    <property type="component" value="Unassembled WGS sequence"/>
</dbReference>
<dbReference type="PANTHER" id="PTHR15680">
    <property type="entry name" value="RIBOSOMAL PROTEIN L19"/>
    <property type="match status" value="1"/>
</dbReference>
<proteinExistence type="inferred from homology"/>
<keyword evidence="4" id="KW-0689">Ribosomal protein</keyword>
<feature type="region of interest" description="Disordered" evidence="9">
    <location>
        <begin position="265"/>
        <end position="289"/>
    </location>
</feature>
<dbReference type="SUPFAM" id="SSF50104">
    <property type="entry name" value="Translation proteins SH3-like domain"/>
    <property type="match status" value="1"/>
</dbReference>